<evidence type="ECO:0000313" key="1">
    <source>
        <dbReference type="EMBL" id="GBN67395.1"/>
    </source>
</evidence>
<comment type="caution">
    <text evidence="1">The sequence shown here is derived from an EMBL/GenBank/DDBJ whole genome shotgun (WGS) entry which is preliminary data.</text>
</comment>
<dbReference type="AlphaFoldDB" id="A0A4Y2QW80"/>
<evidence type="ECO:0000313" key="2">
    <source>
        <dbReference type="Proteomes" id="UP000499080"/>
    </source>
</evidence>
<gene>
    <name evidence="1" type="ORF">AVEN_141787_1</name>
</gene>
<sequence>MEVHETLPLMSNDLNFEVLGKTLSPFDPIRMLGNPDLPTWEIWTLCVFCLRELLDSNVYLIQPRSFKTVKEDIRKRISYILNCGF</sequence>
<keyword evidence="2" id="KW-1185">Reference proteome</keyword>
<reference evidence="1 2" key="1">
    <citation type="journal article" date="2019" name="Sci. Rep.">
        <title>Orb-weaving spider Araneus ventricosus genome elucidates the spidroin gene catalogue.</title>
        <authorList>
            <person name="Kono N."/>
            <person name="Nakamura H."/>
            <person name="Ohtoshi R."/>
            <person name="Moran D.A.P."/>
            <person name="Shinohara A."/>
            <person name="Yoshida Y."/>
            <person name="Fujiwara M."/>
            <person name="Mori M."/>
            <person name="Tomita M."/>
            <person name="Arakawa K."/>
        </authorList>
    </citation>
    <scope>NUCLEOTIDE SEQUENCE [LARGE SCALE GENOMIC DNA]</scope>
</reference>
<protein>
    <submittedName>
        <fullName evidence="1">Uncharacterized protein</fullName>
    </submittedName>
</protein>
<name>A0A4Y2QW80_ARAVE</name>
<dbReference type="Proteomes" id="UP000499080">
    <property type="component" value="Unassembled WGS sequence"/>
</dbReference>
<proteinExistence type="predicted"/>
<dbReference type="EMBL" id="BGPR01014949">
    <property type="protein sequence ID" value="GBN67395.1"/>
    <property type="molecule type" value="Genomic_DNA"/>
</dbReference>
<organism evidence="1 2">
    <name type="scientific">Araneus ventricosus</name>
    <name type="common">Orbweaver spider</name>
    <name type="synonym">Epeira ventricosa</name>
    <dbReference type="NCBI Taxonomy" id="182803"/>
    <lineage>
        <taxon>Eukaryota</taxon>
        <taxon>Metazoa</taxon>
        <taxon>Ecdysozoa</taxon>
        <taxon>Arthropoda</taxon>
        <taxon>Chelicerata</taxon>
        <taxon>Arachnida</taxon>
        <taxon>Araneae</taxon>
        <taxon>Araneomorphae</taxon>
        <taxon>Entelegynae</taxon>
        <taxon>Araneoidea</taxon>
        <taxon>Araneidae</taxon>
        <taxon>Araneus</taxon>
    </lineage>
</organism>
<accession>A0A4Y2QW80</accession>